<keyword evidence="1" id="KW-0805">Transcription regulation</keyword>
<evidence type="ECO:0000256" key="4">
    <source>
        <dbReference type="PROSITE-ProRule" id="PRU00335"/>
    </source>
</evidence>
<evidence type="ECO:0000256" key="1">
    <source>
        <dbReference type="ARBA" id="ARBA00023015"/>
    </source>
</evidence>
<dbReference type="PRINTS" id="PR00455">
    <property type="entry name" value="HTHTETR"/>
</dbReference>
<proteinExistence type="predicted"/>
<dbReference type="PANTHER" id="PTHR43479:SF11">
    <property type="entry name" value="ACREF_ENVCD OPERON REPRESSOR-RELATED"/>
    <property type="match status" value="1"/>
</dbReference>
<evidence type="ECO:0000256" key="3">
    <source>
        <dbReference type="ARBA" id="ARBA00023163"/>
    </source>
</evidence>
<accession>N2A7E6</accession>
<dbReference type="Gene3D" id="1.10.357.10">
    <property type="entry name" value="Tetracycline Repressor, domain 2"/>
    <property type="match status" value="1"/>
</dbReference>
<dbReference type="Proteomes" id="UP000012589">
    <property type="component" value="Unassembled WGS sequence"/>
</dbReference>
<dbReference type="AlphaFoldDB" id="N2A7E6"/>
<name>N2A7E6_9FIRM</name>
<feature type="DNA-binding region" description="H-T-H motif" evidence="4">
    <location>
        <begin position="33"/>
        <end position="52"/>
    </location>
</feature>
<evidence type="ECO:0000259" key="5">
    <source>
        <dbReference type="PROSITE" id="PS50977"/>
    </source>
</evidence>
<protein>
    <recommendedName>
        <fullName evidence="5">HTH tetR-type domain-containing protein</fullName>
    </recommendedName>
</protein>
<gene>
    <name evidence="6" type="ORF">C823_04062</name>
</gene>
<dbReference type="PATRIC" id="fig|1235802.3.peg.4302"/>
<organism evidence="6 7">
    <name type="scientific">Eubacterium plexicaudatum ASF492</name>
    <dbReference type="NCBI Taxonomy" id="1235802"/>
    <lineage>
        <taxon>Bacteria</taxon>
        <taxon>Bacillati</taxon>
        <taxon>Bacillota</taxon>
        <taxon>Clostridia</taxon>
        <taxon>Eubacteriales</taxon>
        <taxon>Eubacteriaceae</taxon>
        <taxon>Eubacterium</taxon>
    </lineage>
</organism>
<dbReference type="SUPFAM" id="SSF48498">
    <property type="entry name" value="Tetracyclin repressor-like, C-terminal domain"/>
    <property type="match status" value="1"/>
</dbReference>
<dbReference type="PROSITE" id="PS50977">
    <property type="entry name" value="HTH_TETR_2"/>
    <property type="match status" value="1"/>
</dbReference>
<keyword evidence="7" id="KW-1185">Reference proteome</keyword>
<dbReference type="PANTHER" id="PTHR43479">
    <property type="entry name" value="ACREF/ENVCD OPERON REPRESSOR-RELATED"/>
    <property type="match status" value="1"/>
</dbReference>
<dbReference type="FunFam" id="1.10.10.60:FF:000141">
    <property type="entry name" value="TetR family transcriptional regulator"/>
    <property type="match status" value="1"/>
</dbReference>
<dbReference type="GO" id="GO:0045892">
    <property type="term" value="P:negative regulation of DNA-templated transcription"/>
    <property type="evidence" value="ECO:0007669"/>
    <property type="project" value="UniProtKB-ARBA"/>
</dbReference>
<dbReference type="OrthoDB" id="9812484at2"/>
<feature type="domain" description="HTH tetR-type" evidence="5">
    <location>
        <begin position="10"/>
        <end position="70"/>
    </location>
</feature>
<evidence type="ECO:0000313" key="6">
    <source>
        <dbReference type="EMBL" id="EMZ21975.1"/>
    </source>
</evidence>
<reference evidence="6 7" key="1">
    <citation type="journal article" date="2014" name="Genome Announc.">
        <title>Draft genome sequences of the altered schaedler flora, a defined bacterial community from gnotobiotic mice.</title>
        <authorList>
            <person name="Wannemuehler M.J."/>
            <person name="Overstreet A.M."/>
            <person name="Ward D.V."/>
            <person name="Phillips G.J."/>
        </authorList>
    </citation>
    <scope>NUCLEOTIDE SEQUENCE [LARGE SCALE GENOMIC DNA]</scope>
    <source>
        <strain evidence="6 7">ASF492</strain>
    </source>
</reference>
<dbReference type="SUPFAM" id="SSF46689">
    <property type="entry name" value="Homeodomain-like"/>
    <property type="match status" value="1"/>
</dbReference>
<dbReference type="InterPro" id="IPR009057">
    <property type="entry name" value="Homeodomain-like_sf"/>
</dbReference>
<dbReference type="STRING" id="1235802.C823_04062"/>
<dbReference type="InterPro" id="IPR036271">
    <property type="entry name" value="Tet_transcr_reg_TetR-rel_C_sf"/>
</dbReference>
<evidence type="ECO:0000313" key="7">
    <source>
        <dbReference type="Proteomes" id="UP000012589"/>
    </source>
</evidence>
<comment type="caution">
    <text evidence="6">The sequence shown here is derived from an EMBL/GenBank/DDBJ whole genome shotgun (WGS) entry which is preliminary data.</text>
</comment>
<dbReference type="eggNOG" id="COG1309">
    <property type="taxonomic scope" value="Bacteria"/>
</dbReference>
<dbReference type="GO" id="GO:0003677">
    <property type="term" value="F:DNA binding"/>
    <property type="evidence" value="ECO:0007669"/>
    <property type="project" value="UniProtKB-UniRule"/>
</dbReference>
<evidence type="ECO:0000256" key="2">
    <source>
        <dbReference type="ARBA" id="ARBA00023125"/>
    </source>
</evidence>
<dbReference type="InterPro" id="IPR050624">
    <property type="entry name" value="HTH-type_Tx_Regulator"/>
</dbReference>
<keyword evidence="3" id="KW-0804">Transcription</keyword>
<keyword evidence="2 4" id="KW-0238">DNA-binding</keyword>
<dbReference type="InterPro" id="IPR001647">
    <property type="entry name" value="HTH_TetR"/>
</dbReference>
<sequence>MGRRKKEPRSVHRENIVSAASTLFMEKGIAATSMDDIAKAAGYSKATLYVYFENKEEIVGILVLNSMKKLYDYICSALIQHETTKARYDVICRGLVRYQEEFPFYFKMVLDKINIDFESKEYLPEERETYQIGEEINEKIKNFLLSGMEKGDLRNDLDIMPAIFNFWGMLSGIIQLAANKEEYIKKSMGLSKIKFLEYGFSLVYHSIAIKEKGL</sequence>
<dbReference type="HOGENOM" id="CLU_069356_12_1_9"/>
<dbReference type="EMBL" id="AQFT01000124">
    <property type="protein sequence ID" value="EMZ21975.1"/>
    <property type="molecule type" value="Genomic_DNA"/>
</dbReference>
<dbReference type="Pfam" id="PF00440">
    <property type="entry name" value="TetR_N"/>
    <property type="match status" value="1"/>
</dbReference>